<dbReference type="EMBL" id="JYDV01000001">
    <property type="protein sequence ID" value="KRZ46348.1"/>
    <property type="molecule type" value="Genomic_DNA"/>
</dbReference>
<accession>A0A0V1KGX1</accession>
<dbReference type="Proteomes" id="UP000054805">
    <property type="component" value="Unassembled WGS sequence"/>
</dbReference>
<comment type="caution">
    <text evidence="2">The sequence shown here is derived from an EMBL/GenBank/DDBJ whole genome shotgun (WGS) entry which is preliminary data.</text>
</comment>
<name>A0A0V1KGX1_TRIPS</name>
<proteinExistence type="predicted"/>
<evidence type="ECO:0000313" key="1">
    <source>
        <dbReference type="EMBL" id="KRZ32886.1"/>
    </source>
</evidence>
<sequence length="66" mass="7618">MILSESLATLNYGCPENHYFCSVFHSTSMLWLLAYPQSYSYPKSMHLKLIRISISVKEVISHPIKI</sequence>
<evidence type="ECO:0000313" key="3">
    <source>
        <dbReference type="Proteomes" id="UP000054805"/>
    </source>
</evidence>
<keyword evidence="3" id="KW-1185">Reference proteome</keyword>
<dbReference type="EMBL" id="JYDS01000013">
    <property type="protein sequence ID" value="KRZ32886.1"/>
    <property type="molecule type" value="Genomic_DNA"/>
</dbReference>
<organism evidence="2 4">
    <name type="scientific">Trichinella pseudospiralis</name>
    <name type="common">Parasitic roundworm</name>
    <dbReference type="NCBI Taxonomy" id="6337"/>
    <lineage>
        <taxon>Eukaryota</taxon>
        <taxon>Metazoa</taxon>
        <taxon>Ecdysozoa</taxon>
        <taxon>Nematoda</taxon>
        <taxon>Enoplea</taxon>
        <taxon>Dorylaimia</taxon>
        <taxon>Trichinellida</taxon>
        <taxon>Trichinellidae</taxon>
        <taxon>Trichinella</taxon>
    </lineage>
</organism>
<reference evidence="3 4" key="1">
    <citation type="submission" date="2015-01" db="EMBL/GenBank/DDBJ databases">
        <title>Evolution of Trichinella species and genotypes.</title>
        <authorList>
            <person name="Korhonen P.K."/>
            <person name="Edoardo P."/>
            <person name="Giuseppe L.R."/>
            <person name="Gasser R.B."/>
        </authorList>
    </citation>
    <scope>NUCLEOTIDE SEQUENCE [LARGE SCALE GENOMIC DNA]</scope>
    <source>
        <strain evidence="2">ISS176</strain>
        <strain evidence="1">ISS588</strain>
    </source>
</reference>
<dbReference type="Proteomes" id="UP000054826">
    <property type="component" value="Unassembled WGS sequence"/>
</dbReference>
<protein>
    <submittedName>
        <fullName evidence="2">Uncharacterized protein</fullName>
    </submittedName>
</protein>
<dbReference type="AlphaFoldDB" id="A0A0V1KGX1"/>
<gene>
    <name evidence="1" type="ORF">T4B_2204</name>
    <name evidence="2" type="ORF">T4C_343</name>
</gene>
<evidence type="ECO:0000313" key="2">
    <source>
        <dbReference type="EMBL" id="KRZ46348.1"/>
    </source>
</evidence>
<evidence type="ECO:0000313" key="4">
    <source>
        <dbReference type="Proteomes" id="UP000054826"/>
    </source>
</evidence>